<reference evidence="4 5" key="1">
    <citation type="journal article" date="2012" name="Eukaryot. Cell">
        <title>Genome sequence of the fungus Glarea lozoyensis: the first genome sequence of a species from the Helotiaceae family.</title>
        <authorList>
            <person name="Youssar L."/>
            <person name="Gruening B.A."/>
            <person name="Erxleben A."/>
            <person name="Guenther S."/>
            <person name="Huettel W."/>
        </authorList>
    </citation>
    <scope>NUCLEOTIDE SEQUENCE [LARGE SCALE GENOMIC DNA]</scope>
    <source>
        <strain evidence="5">ATCC 74030 / MF5533</strain>
    </source>
</reference>
<dbReference type="HOGENOM" id="CLU_702178_0_0_1"/>
<feature type="domain" description="Thioester reductase (TE)" evidence="3">
    <location>
        <begin position="114"/>
        <end position="280"/>
    </location>
</feature>
<dbReference type="InterPro" id="IPR036291">
    <property type="entry name" value="NAD(P)-bd_dom_sf"/>
</dbReference>
<keyword evidence="5" id="KW-1185">Reference proteome</keyword>
<dbReference type="Gene3D" id="3.40.50.720">
    <property type="entry name" value="NAD(P)-binding Rossmann-like Domain"/>
    <property type="match status" value="1"/>
</dbReference>
<dbReference type="InterPro" id="IPR013120">
    <property type="entry name" value="FAR_NAD-bd"/>
</dbReference>
<evidence type="ECO:0000259" key="3">
    <source>
        <dbReference type="Pfam" id="PF07993"/>
    </source>
</evidence>
<accession>H0EH71</accession>
<organism evidence="4 5">
    <name type="scientific">Glarea lozoyensis (strain ATCC 74030 / MF5533)</name>
    <dbReference type="NCBI Taxonomy" id="1104152"/>
    <lineage>
        <taxon>Eukaryota</taxon>
        <taxon>Fungi</taxon>
        <taxon>Dikarya</taxon>
        <taxon>Ascomycota</taxon>
        <taxon>Pezizomycotina</taxon>
        <taxon>Leotiomycetes</taxon>
        <taxon>Helotiales</taxon>
        <taxon>Helotiaceae</taxon>
        <taxon>Glarea</taxon>
    </lineage>
</organism>
<gene>
    <name evidence="4" type="ORF">M7I_1846</name>
</gene>
<evidence type="ECO:0000313" key="5">
    <source>
        <dbReference type="Proteomes" id="UP000005446"/>
    </source>
</evidence>
<comment type="caution">
    <text evidence="4">The sequence shown here is derived from an EMBL/GenBank/DDBJ whole genome shotgun (WGS) entry which is preliminary data.</text>
</comment>
<dbReference type="Proteomes" id="UP000005446">
    <property type="component" value="Unassembled WGS sequence"/>
</dbReference>
<dbReference type="SUPFAM" id="SSF51735">
    <property type="entry name" value="NAD(P)-binding Rossmann-fold domains"/>
    <property type="match status" value="1"/>
</dbReference>
<evidence type="ECO:0000313" key="4">
    <source>
        <dbReference type="EMBL" id="EHL02116.1"/>
    </source>
</evidence>
<sequence>MSLMYFISERFGAKISMQQLMNEKTSIRSLARSVGNMQETVSQRPKNSLHAASVDTIAEINRHDSRISQHQVKIKIAAMVEGDPTKGITGSTVFLTGASGYMGTQILRQLLEHRQLDVWVGDLSLPRLGLDSTNWDLLTDGKSVDVIIHNGVAVHWAKSYHALEATNVCSTVDLLVLALSSPSMRFVYVSNRRTADSEDQTEEDVARSLVHVDSIAYSQTKFVSEALIKRAAGRDACASRRLAVVSPGYVVGTPTEGIGNADDYVWRLVAACIRVGAYNADEATATIIKSALQVSSEAGSKTVRPIMDGITWGGIWSIVSGMGHPLRAMSAREWLGVVRADIQQEGERHPLWPLAHILDRQKVQAEGKVKECYILPASRLFRASYWVNESTIY</sequence>
<protein>
    <submittedName>
        <fullName evidence="4">Putative L-aminoadipate-semialdehyde dehydrogenase large subunit</fullName>
    </submittedName>
</protein>
<dbReference type="PANTHER" id="PTHR44845">
    <property type="entry name" value="CARRIER DOMAIN-CONTAINING PROTEIN"/>
    <property type="match status" value="1"/>
</dbReference>
<dbReference type="InParanoid" id="H0EH71"/>
<name>H0EH71_GLAL7</name>
<dbReference type="EMBL" id="AGUE01000036">
    <property type="protein sequence ID" value="EHL02116.1"/>
    <property type="molecule type" value="Genomic_DNA"/>
</dbReference>
<dbReference type="Pfam" id="PF07993">
    <property type="entry name" value="NAD_binding_4"/>
    <property type="match status" value="1"/>
</dbReference>
<proteinExistence type="predicted"/>
<evidence type="ECO:0000256" key="2">
    <source>
        <dbReference type="ARBA" id="ARBA00022553"/>
    </source>
</evidence>
<keyword evidence="1" id="KW-0596">Phosphopantetheine</keyword>
<dbReference type="AlphaFoldDB" id="H0EH71"/>
<dbReference type="PANTHER" id="PTHR44845:SF4">
    <property type="entry name" value="NONRIBOSOMAL PEPTIDE SYNTHASE INPA"/>
    <property type="match status" value="1"/>
</dbReference>
<evidence type="ECO:0000256" key="1">
    <source>
        <dbReference type="ARBA" id="ARBA00022450"/>
    </source>
</evidence>
<dbReference type="OrthoDB" id="416786at2759"/>
<keyword evidence="2" id="KW-0597">Phosphoprotein</keyword>